<dbReference type="PANTHER" id="PTHR11907">
    <property type="entry name" value="AMIDOPHOSPHORIBOSYLTRANSFERASE"/>
    <property type="match status" value="1"/>
</dbReference>
<evidence type="ECO:0000256" key="1">
    <source>
        <dbReference type="ARBA" id="ARBA00022679"/>
    </source>
</evidence>
<dbReference type="RefSeq" id="WP_276343456.1">
    <property type="nucleotide sequence ID" value="NZ_JARJOW010000001.1"/>
</dbReference>
<dbReference type="PROSITE" id="PS51278">
    <property type="entry name" value="GATASE_TYPE_2"/>
    <property type="match status" value="1"/>
</dbReference>
<evidence type="ECO:0000313" key="5">
    <source>
        <dbReference type="Proteomes" id="UP001321344"/>
    </source>
</evidence>
<comment type="caution">
    <text evidence="4">The sequence shown here is derived from an EMBL/GenBank/DDBJ whole genome shotgun (WGS) entry which is preliminary data.</text>
</comment>
<feature type="domain" description="Glutamine amidotransferase type-2" evidence="3">
    <location>
        <begin position="9"/>
        <end position="310"/>
    </location>
</feature>
<dbReference type="EMBL" id="JARJOW010000001">
    <property type="protein sequence ID" value="MDF5689500.1"/>
    <property type="molecule type" value="Genomic_DNA"/>
</dbReference>
<evidence type="ECO:0000259" key="3">
    <source>
        <dbReference type="PROSITE" id="PS51278"/>
    </source>
</evidence>
<name>A0ABT6BGT7_9BACT</name>
<dbReference type="SUPFAM" id="SSF53271">
    <property type="entry name" value="PRTase-like"/>
    <property type="match status" value="1"/>
</dbReference>
<dbReference type="Gene3D" id="3.60.20.10">
    <property type="entry name" value="Glutamine Phosphoribosylpyrophosphate, subunit 1, domain 1"/>
    <property type="match status" value="1"/>
</dbReference>
<protein>
    <submittedName>
        <fullName evidence="4">Amidophosphoribosyltransferase</fullName>
    </submittedName>
</protein>
<dbReference type="CDD" id="cd06223">
    <property type="entry name" value="PRTases_typeI"/>
    <property type="match status" value="1"/>
</dbReference>
<evidence type="ECO:0000313" key="4">
    <source>
        <dbReference type="EMBL" id="MDF5689500.1"/>
    </source>
</evidence>
<keyword evidence="2" id="KW-0315">Glutamine amidotransferase</keyword>
<reference evidence="4 5" key="1">
    <citation type="submission" date="2023-03" db="EMBL/GenBank/DDBJ databases">
        <title>Genome sequencing of Aquirufa.</title>
        <authorList>
            <person name="Pitt A."/>
            <person name="Hahn M.W."/>
        </authorList>
    </citation>
    <scope>NUCLEOTIDE SEQUENCE [LARGE SCALE GENOMIC DNA]</scope>
    <source>
        <strain evidence="4 5">WAEICH-18A</strain>
    </source>
</reference>
<dbReference type="InterPro" id="IPR017932">
    <property type="entry name" value="GATase_2_dom"/>
</dbReference>
<dbReference type="InterPro" id="IPR029055">
    <property type="entry name" value="Ntn_hydrolases_N"/>
</dbReference>
<sequence length="638" mass="72437">MSDSIKHECGIALIRLRKPFQYYLDKYKTPTYGLSKLYLMMEKQVNRGQDGAGVANIKINVNPGNRYISRYRSVEPQAVADIFGKINKKFRKAQKLAKDVKRETGIDPSHDAAWWQENVAFTGEVLLGHLRYGTHGQNEIENCHPMLRQSNWRSRNLVMAGNFNMTNVDDLFDKLVSLGQHPKEKVDTVTVMEKIGHFLDEENQRQFLKYRDQYENPELSDILAEQIDLVRVLERSCKDFDGGYAMVGLTGYGASFVARDPAGIRPAYYYMDEEVVVVASEKQAIKTSFNCAYDQIQEITPGSALVIDMDGSVKEAPFIDRLEQKSCSFERIYFSRGSDPDIYSERKKLGRLLIPQILEEVNNDLKNTVFSYIPNTAETAFLGMIDGLEDHLAKERKQAIMGGILFEKELEEMLTFRPRVEKLISKDVKVRTFITSDEQRDDMVSHVYDTTYEVINKGVDSVVLIDDSIVRGTTLEKSILSLLDKLSPKKIVIVSSAPQIRYPDCYGIDMSKMKEFVAFRAALALLKERGLESILDEINLKCLVALENGTAHTENFVKAIYAPFTDQEISNKIADIVRPKNIKAEVSVIYQTVDNLNVACPNHLGDWYFTGNFPTPGGNQVVNKAFVNFMKGIEVRAY</sequence>
<dbReference type="InterPro" id="IPR029057">
    <property type="entry name" value="PRTase-like"/>
</dbReference>
<organism evidence="4 5">
    <name type="scientific">Aquirufa aurantiipilula</name>
    <dbReference type="NCBI Taxonomy" id="2696561"/>
    <lineage>
        <taxon>Bacteria</taxon>
        <taxon>Pseudomonadati</taxon>
        <taxon>Bacteroidota</taxon>
        <taxon>Cytophagia</taxon>
        <taxon>Cytophagales</taxon>
        <taxon>Flectobacillaceae</taxon>
        <taxon>Aquirufa</taxon>
    </lineage>
</organism>
<accession>A0ABT6BGT7</accession>
<gene>
    <name evidence="4" type="ORF">PQG43_01350</name>
</gene>
<dbReference type="Proteomes" id="UP001321344">
    <property type="component" value="Unassembled WGS sequence"/>
</dbReference>
<dbReference type="Pfam" id="PF13537">
    <property type="entry name" value="GATase_7"/>
    <property type="match status" value="1"/>
</dbReference>
<dbReference type="SUPFAM" id="SSF56235">
    <property type="entry name" value="N-terminal nucleophile aminohydrolases (Ntn hydrolases)"/>
    <property type="match status" value="1"/>
</dbReference>
<dbReference type="InterPro" id="IPR000836">
    <property type="entry name" value="PRTase_dom"/>
</dbReference>
<keyword evidence="5" id="KW-1185">Reference proteome</keyword>
<proteinExistence type="predicted"/>
<keyword evidence="1" id="KW-0808">Transferase</keyword>
<evidence type="ECO:0000256" key="2">
    <source>
        <dbReference type="ARBA" id="ARBA00022962"/>
    </source>
</evidence>